<dbReference type="EMBL" id="JAGIKT010000031">
    <property type="protein sequence ID" value="MBP0112428.1"/>
    <property type="molecule type" value="Genomic_DNA"/>
</dbReference>
<evidence type="ECO:0000313" key="4">
    <source>
        <dbReference type="Proteomes" id="UP000669317"/>
    </source>
</evidence>
<dbReference type="InterPro" id="IPR021295">
    <property type="entry name" value="DUF2867"/>
</dbReference>
<protein>
    <submittedName>
        <fullName evidence="1">DUF2867 domain-containing protein</fullName>
    </submittedName>
</protein>
<organism evidence="2 3">
    <name type="scientific">Bradyrhizobium vignae</name>
    <dbReference type="NCBI Taxonomy" id="1549949"/>
    <lineage>
        <taxon>Bacteria</taxon>
        <taxon>Pseudomonadati</taxon>
        <taxon>Pseudomonadota</taxon>
        <taxon>Alphaproteobacteria</taxon>
        <taxon>Hyphomicrobiales</taxon>
        <taxon>Nitrobacteraceae</taxon>
        <taxon>Bradyrhizobium</taxon>
    </lineage>
</organism>
<dbReference type="Proteomes" id="UP000669317">
    <property type="component" value="Unassembled WGS sequence"/>
</dbReference>
<dbReference type="RefSeq" id="WP_122400110.1">
    <property type="nucleotide sequence ID" value="NZ_JAGIKT010000031.1"/>
</dbReference>
<proteinExistence type="predicted"/>
<evidence type="ECO:0000313" key="3">
    <source>
        <dbReference type="Proteomes" id="UP000246085"/>
    </source>
</evidence>
<name>A0A2U3PPX3_9BRAD</name>
<gene>
    <name evidence="2" type="ORF">BRAD3257_0011</name>
    <name evidence="1" type="ORF">JWS04_15320</name>
</gene>
<reference evidence="1 4" key="2">
    <citation type="submission" date="2021-03" db="EMBL/GenBank/DDBJ databases">
        <title>Genome Sequence of Bradyrhizobium vignae strain ISRA400.</title>
        <authorList>
            <person name="Tisa L.S."/>
            <person name="Svistoonoff S."/>
            <person name="Hocher V."/>
            <person name="Fall S."/>
            <person name="Zaiya A."/>
            <person name="Naing D."/>
            <person name="Niang N."/>
            <person name="Diouf A."/>
            <person name="Dasylva M.C."/>
            <person name="Toure O."/>
            <person name="Gueye M."/>
            <person name="Gully D."/>
            <person name="Tisseyre P."/>
            <person name="Simpson S."/>
            <person name="Morris K."/>
            <person name="Thomas W.K."/>
        </authorList>
    </citation>
    <scope>NUCLEOTIDE SEQUENCE [LARGE SCALE GENOMIC DNA]</scope>
    <source>
        <strain evidence="1 4">ISRA400</strain>
    </source>
</reference>
<sequence length="162" mass="17504">MKGTVHEVTPEVDANALLPGAQFIDAFRVEIGAAAVDARQACVRMVLHGPRWVDGLVHLRNILVTPFGLKTSGEGAPAPHGLIGLFPVVSETPERLVAGFNDSHLDFRLVVDVTGDAASRRVTSTTLVRTHNLLGRTYLALITPFHKLVVRGMMGRIVEPAR</sequence>
<accession>A0A2U3PPX3</accession>
<dbReference type="EMBL" id="LS398110">
    <property type="protein sequence ID" value="SPP91189.1"/>
    <property type="molecule type" value="Genomic_DNA"/>
</dbReference>
<evidence type="ECO:0000313" key="2">
    <source>
        <dbReference type="EMBL" id="SPP91189.1"/>
    </source>
</evidence>
<dbReference type="AlphaFoldDB" id="A0A2U3PPX3"/>
<dbReference type="Proteomes" id="UP000246085">
    <property type="component" value="Chromosome BRAD3257"/>
</dbReference>
<reference evidence="2 3" key="1">
    <citation type="submission" date="2018-03" db="EMBL/GenBank/DDBJ databases">
        <authorList>
            <person name="Gully D."/>
        </authorList>
    </citation>
    <scope>NUCLEOTIDE SEQUENCE [LARGE SCALE GENOMIC DNA]</scope>
    <source>
        <strain evidence="2">ORS3257</strain>
    </source>
</reference>
<dbReference type="Pfam" id="PF11066">
    <property type="entry name" value="DUF2867"/>
    <property type="match status" value="1"/>
</dbReference>
<dbReference type="KEGG" id="bvz:BRAD3257_0011"/>
<accession>A0A4Q0RAD7</accession>
<keyword evidence="4" id="KW-1185">Reference proteome</keyword>
<dbReference type="OrthoDB" id="7058586at2"/>
<evidence type="ECO:0000313" key="1">
    <source>
        <dbReference type="EMBL" id="MBP0112428.1"/>
    </source>
</evidence>